<dbReference type="PANTHER" id="PTHR45835:SF99">
    <property type="entry name" value="CHROMO DOMAIN-CONTAINING PROTEIN-RELATED"/>
    <property type="match status" value="1"/>
</dbReference>
<dbReference type="PANTHER" id="PTHR45835">
    <property type="entry name" value="YALI0A06105P"/>
    <property type="match status" value="1"/>
</dbReference>
<dbReference type="EMBL" id="QGNW01002702">
    <property type="protein sequence ID" value="RVW12532.1"/>
    <property type="molecule type" value="Genomic_DNA"/>
</dbReference>
<evidence type="ECO:0000259" key="2">
    <source>
        <dbReference type="PROSITE" id="PS50994"/>
    </source>
</evidence>
<dbReference type="InterPro" id="IPR041588">
    <property type="entry name" value="Integrase_H2C2"/>
</dbReference>
<sequence>MPKDVELRNELLANAHRVKYTIHLGNTKMYQDLKRQFWWSGMKRDIAQFVANCQICQQVKAEHQRPARLLQPLPIPEWKWDNITMDFVIGLPRTRSKKNGVWVIVDRLTKSAHFLAMKTTDSMNSLAKLYIQEIVRLHGIPVSIVSDRDPKFTSQFWQSLQRALGTQLNFSTAFHPQTDDYLPLAEFAYNNSYQSSIGMAPYEALYGRPCRSPLCWIEMGESHLLGPEIVQETTEKIQLIKEKLKTAQDRQKSYADKRRRPLEFEKGDWVFVKVSPHRGIFRFGKKMKLAPRKRTPYPTWVVDLQDVQISEDTSYVDEPLRILEVGEHRFRNKVIPAVKVWWQHHGIEEATWEPKEEMRRHYPQLFYEF</sequence>
<dbReference type="PROSITE" id="PS50013">
    <property type="entry name" value="CHROMO_2"/>
    <property type="match status" value="1"/>
</dbReference>
<comment type="caution">
    <text evidence="3">The sequence shown here is derived from an EMBL/GenBank/DDBJ whole genome shotgun (WGS) entry which is preliminary data.</text>
</comment>
<protein>
    <submittedName>
        <fullName evidence="3">Transposon Ty3-G Gag-Pol polyprotein</fullName>
    </submittedName>
</protein>
<dbReference type="AlphaFoldDB" id="A0A438BNL0"/>
<dbReference type="InterPro" id="IPR036397">
    <property type="entry name" value="RNaseH_sf"/>
</dbReference>
<evidence type="ECO:0000259" key="1">
    <source>
        <dbReference type="PROSITE" id="PS50013"/>
    </source>
</evidence>
<evidence type="ECO:0000313" key="4">
    <source>
        <dbReference type="Proteomes" id="UP000288805"/>
    </source>
</evidence>
<dbReference type="GO" id="GO:0003676">
    <property type="term" value="F:nucleic acid binding"/>
    <property type="evidence" value="ECO:0007669"/>
    <property type="project" value="InterPro"/>
</dbReference>
<gene>
    <name evidence="3" type="primary">TY3B-G_168</name>
    <name evidence="3" type="ORF">CK203_082465</name>
</gene>
<dbReference type="PROSITE" id="PS50994">
    <property type="entry name" value="INTEGRASE"/>
    <property type="match status" value="1"/>
</dbReference>
<evidence type="ECO:0000313" key="3">
    <source>
        <dbReference type="EMBL" id="RVW12532.1"/>
    </source>
</evidence>
<dbReference type="Proteomes" id="UP000288805">
    <property type="component" value="Unassembled WGS sequence"/>
</dbReference>
<name>A0A438BNL0_VITVI</name>
<dbReference type="Gene3D" id="1.10.340.70">
    <property type="match status" value="1"/>
</dbReference>
<proteinExistence type="predicted"/>
<feature type="domain" description="Chromo" evidence="1">
    <location>
        <begin position="317"/>
        <end position="369"/>
    </location>
</feature>
<dbReference type="GO" id="GO:0015074">
    <property type="term" value="P:DNA integration"/>
    <property type="evidence" value="ECO:0007669"/>
    <property type="project" value="InterPro"/>
</dbReference>
<reference evidence="3 4" key="1">
    <citation type="journal article" date="2018" name="PLoS Genet.">
        <title>Population sequencing reveals clonal diversity and ancestral inbreeding in the grapevine cultivar Chardonnay.</title>
        <authorList>
            <person name="Roach M.J."/>
            <person name="Johnson D.L."/>
            <person name="Bohlmann J."/>
            <person name="van Vuuren H.J."/>
            <person name="Jones S.J."/>
            <person name="Pretorius I.S."/>
            <person name="Schmidt S.A."/>
            <person name="Borneman A.R."/>
        </authorList>
    </citation>
    <scope>NUCLEOTIDE SEQUENCE [LARGE SCALE GENOMIC DNA]</scope>
    <source>
        <strain evidence="4">cv. Chardonnay</strain>
        <tissue evidence="3">Leaf</tissue>
    </source>
</reference>
<dbReference type="InterPro" id="IPR012337">
    <property type="entry name" value="RNaseH-like_sf"/>
</dbReference>
<dbReference type="InterPro" id="IPR000953">
    <property type="entry name" value="Chromo/chromo_shadow_dom"/>
</dbReference>
<feature type="domain" description="Integrase catalytic" evidence="2">
    <location>
        <begin position="68"/>
        <end position="269"/>
    </location>
</feature>
<dbReference type="Pfam" id="PF17921">
    <property type="entry name" value="Integrase_H2C2"/>
    <property type="match status" value="1"/>
</dbReference>
<accession>A0A438BNL0</accession>
<dbReference type="InterPro" id="IPR001584">
    <property type="entry name" value="Integrase_cat-core"/>
</dbReference>
<dbReference type="SUPFAM" id="SSF53098">
    <property type="entry name" value="Ribonuclease H-like"/>
    <property type="match status" value="1"/>
</dbReference>
<organism evidence="3 4">
    <name type="scientific">Vitis vinifera</name>
    <name type="common">Grape</name>
    <dbReference type="NCBI Taxonomy" id="29760"/>
    <lineage>
        <taxon>Eukaryota</taxon>
        <taxon>Viridiplantae</taxon>
        <taxon>Streptophyta</taxon>
        <taxon>Embryophyta</taxon>
        <taxon>Tracheophyta</taxon>
        <taxon>Spermatophyta</taxon>
        <taxon>Magnoliopsida</taxon>
        <taxon>eudicotyledons</taxon>
        <taxon>Gunneridae</taxon>
        <taxon>Pentapetalae</taxon>
        <taxon>rosids</taxon>
        <taxon>Vitales</taxon>
        <taxon>Vitaceae</taxon>
        <taxon>Viteae</taxon>
        <taxon>Vitis</taxon>
    </lineage>
</organism>
<dbReference type="Gene3D" id="3.30.420.10">
    <property type="entry name" value="Ribonuclease H-like superfamily/Ribonuclease H"/>
    <property type="match status" value="1"/>
</dbReference>